<evidence type="ECO:0000256" key="2">
    <source>
        <dbReference type="ARBA" id="ARBA00023186"/>
    </source>
</evidence>
<dbReference type="Gene3D" id="2.60.260.20">
    <property type="entry name" value="Urease metallochaperone UreE, N-terminal domain"/>
    <property type="match status" value="2"/>
</dbReference>
<evidence type="ECO:0000256" key="1">
    <source>
        <dbReference type="ARBA" id="ARBA00022705"/>
    </source>
</evidence>
<dbReference type="InterPro" id="IPR001623">
    <property type="entry name" value="DnaJ_domain"/>
</dbReference>
<dbReference type="PANTHER" id="PTHR43096">
    <property type="entry name" value="DNAJ HOMOLOG 1, MITOCHONDRIAL-RELATED"/>
    <property type="match status" value="1"/>
</dbReference>
<dbReference type="GO" id="GO:0042026">
    <property type="term" value="P:protein refolding"/>
    <property type="evidence" value="ECO:0007669"/>
    <property type="project" value="TreeGrafter"/>
</dbReference>
<evidence type="ECO:0000313" key="5">
    <source>
        <dbReference type="EMBL" id="HIU92664.1"/>
    </source>
</evidence>
<comment type="caution">
    <text evidence="5">The sequence shown here is derived from an EMBL/GenBank/DDBJ whole genome shotgun (WGS) entry which is preliminary data.</text>
</comment>
<dbReference type="GO" id="GO:0005737">
    <property type="term" value="C:cytoplasm"/>
    <property type="evidence" value="ECO:0007669"/>
    <property type="project" value="TreeGrafter"/>
</dbReference>
<gene>
    <name evidence="5" type="ORF">IAD26_05960</name>
</gene>
<dbReference type="InterPro" id="IPR018253">
    <property type="entry name" value="DnaJ_domain_CS"/>
</dbReference>
<dbReference type="AlphaFoldDB" id="A0A9D1SRN5"/>
<dbReference type="InterPro" id="IPR002939">
    <property type="entry name" value="DnaJ_C"/>
</dbReference>
<name>A0A9D1SRN5_9CLOT</name>
<dbReference type="InterPro" id="IPR036869">
    <property type="entry name" value="J_dom_sf"/>
</dbReference>
<dbReference type="PRINTS" id="PR00625">
    <property type="entry name" value="JDOMAIN"/>
</dbReference>
<dbReference type="Proteomes" id="UP000886748">
    <property type="component" value="Unassembled WGS sequence"/>
</dbReference>
<dbReference type="PANTHER" id="PTHR43096:SF52">
    <property type="entry name" value="DNAJ HOMOLOG 1, MITOCHONDRIAL-RELATED"/>
    <property type="match status" value="1"/>
</dbReference>
<reference evidence="5" key="1">
    <citation type="submission" date="2020-10" db="EMBL/GenBank/DDBJ databases">
        <authorList>
            <person name="Gilroy R."/>
        </authorList>
    </citation>
    <scope>NUCLEOTIDE SEQUENCE</scope>
    <source>
        <strain evidence="5">CHK154-7741</strain>
    </source>
</reference>
<dbReference type="GO" id="GO:0051082">
    <property type="term" value="F:unfolded protein binding"/>
    <property type="evidence" value="ECO:0007669"/>
    <property type="project" value="InterPro"/>
</dbReference>
<dbReference type="GO" id="GO:0006260">
    <property type="term" value="P:DNA replication"/>
    <property type="evidence" value="ECO:0007669"/>
    <property type="project" value="UniProtKB-KW"/>
</dbReference>
<dbReference type="EMBL" id="DVOD01000044">
    <property type="protein sequence ID" value="HIU92664.1"/>
    <property type="molecule type" value="Genomic_DNA"/>
</dbReference>
<dbReference type="PROSITE" id="PS00636">
    <property type="entry name" value="DNAJ_1"/>
    <property type="match status" value="1"/>
</dbReference>
<reference evidence="5" key="2">
    <citation type="journal article" date="2021" name="PeerJ">
        <title>Extensive microbial diversity within the chicken gut microbiome revealed by metagenomics and culture.</title>
        <authorList>
            <person name="Gilroy R."/>
            <person name="Ravi A."/>
            <person name="Getino M."/>
            <person name="Pursley I."/>
            <person name="Horton D.L."/>
            <person name="Alikhan N.F."/>
            <person name="Baker D."/>
            <person name="Gharbi K."/>
            <person name="Hall N."/>
            <person name="Watson M."/>
            <person name="Adriaenssens E.M."/>
            <person name="Foster-Nyarko E."/>
            <person name="Jarju S."/>
            <person name="Secka A."/>
            <person name="Antonio M."/>
            <person name="Oren A."/>
            <person name="Chaudhuri R.R."/>
            <person name="La Ragione R."/>
            <person name="Hildebrand F."/>
            <person name="Pallen M.J."/>
        </authorList>
    </citation>
    <scope>NUCLEOTIDE SEQUENCE</scope>
    <source>
        <strain evidence="5">CHK154-7741</strain>
    </source>
</reference>
<proteinExistence type="predicted"/>
<dbReference type="InterPro" id="IPR008971">
    <property type="entry name" value="HSP40/DnaJ_pept-bd"/>
</dbReference>
<organism evidence="5 6">
    <name type="scientific">Candidatus Limenecus avicola</name>
    <dbReference type="NCBI Taxonomy" id="2840847"/>
    <lineage>
        <taxon>Bacteria</taxon>
        <taxon>Bacillati</taxon>
        <taxon>Bacillota</taxon>
        <taxon>Clostridia</taxon>
        <taxon>Eubacteriales</taxon>
        <taxon>Clostridiaceae</taxon>
        <taxon>Clostridiaceae incertae sedis</taxon>
        <taxon>Candidatus Limenecus</taxon>
    </lineage>
</organism>
<feature type="domain" description="J" evidence="4">
    <location>
        <begin position="5"/>
        <end position="69"/>
    </location>
</feature>
<dbReference type="SUPFAM" id="SSF49493">
    <property type="entry name" value="HSP40/DnaJ peptide-binding domain"/>
    <property type="match status" value="2"/>
</dbReference>
<evidence type="ECO:0000256" key="3">
    <source>
        <dbReference type="SAM" id="MobiDB-lite"/>
    </source>
</evidence>
<keyword evidence="2" id="KW-0143">Chaperone</keyword>
<dbReference type="CDD" id="cd10747">
    <property type="entry name" value="DnaJ_C"/>
    <property type="match status" value="1"/>
</dbReference>
<accession>A0A9D1SRN5</accession>
<protein>
    <submittedName>
        <fullName evidence="5">J domain-containing protein</fullName>
    </submittedName>
</protein>
<evidence type="ECO:0000259" key="4">
    <source>
        <dbReference type="PROSITE" id="PS50076"/>
    </source>
</evidence>
<dbReference type="SUPFAM" id="SSF46565">
    <property type="entry name" value="Chaperone J-domain"/>
    <property type="match status" value="1"/>
</dbReference>
<keyword evidence="1" id="KW-0235">DNA replication</keyword>
<feature type="compositionally biased region" description="Low complexity" evidence="3">
    <location>
        <begin position="146"/>
        <end position="160"/>
    </location>
</feature>
<dbReference type="SMART" id="SM00271">
    <property type="entry name" value="DnaJ"/>
    <property type="match status" value="1"/>
</dbReference>
<dbReference type="FunFam" id="2.60.260.20:FF:000013">
    <property type="entry name" value="DnaJ subfamily B member 11"/>
    <property type="match status" value="1"/>
</dbReference>
<evidence type="ECO:0000313" key="6">
    <source>
        <dbReference type="Proteomes" id="UP000886748"/>
    </source>
</evidence>
<dbReference type="Pfam" id="PF00226">
    <property type="entry name" value="DnaJ"/>
    <property type="match status" value="1"/>
</dbReference>
<dbReference type="CDD" id="cd06257">
    <property type="entry name" value="DnaJ"/>
    <property type="match status" value="1"/>
</dbReference>
<sequence length="356" mass="38474">MEYKDYYEILGVKRDATQAEVKSAYRKLAKKYHPDVNKTPEASAKFKDINEAFEVLGDKDKRSRYDSLGANWQAGANYTPPPGFENFNFGGGAGGYQYSSSGVNFEDLGGFSDFFNSLFGGGFAAGGGRSSRGGASFYEDLGGGFSSRSGRTSRQSSQSRKPAQDLNITQEIKVSAKDIFNQKPVSVKINNLEKCTNCSGVGSMCSQCHGTGFVTYSKTLNVKIPAEVKEGQKIRLKGEGKLGSDGTKGDLYLVVKFADKEYTINGTDLTKTIEVTPAEAVVGTKKEIQTLHGNINIKIPPKTSCGAVLRLKGLGLPQKSGGYGNLNVKISLAVPKDLTAEQIKLYEQLLSLEQNK</sequence>
<dbReference type="PROSITE" id="PS50076">
    <property type="entry name" value="DNAJ_2"/>
    <property type="match status" value="1"/>
</dbReference>
<feature type="region of interest" description="Disordered" evidence="3">
    <location>
        <begin position="146"/>
        <end position="166"/>
    </location>
</feature>
<dbReference type="Gene3D" id="1.10.287.110">
    <property type="entry name" value="DnaJ domain"/>
    <property type="match status" value="1"/>
</dbReference>
<dbReference type="Pfam" id="PF01556">
    <property type="entry name" value="DnaJ_C"/>
    <property type="match status" value="1"/>
</dbReference>